<evidence type="ECO:0000256" key="1">
    <source>
        <dbReference type="ARBA" id="ARBA00022490"/>
    </source>
</evidence>
<keyword evidence="8 10" id="KW-0694">RNA-binding</keyword>
<evidence type="ECO:0000313" key="13">
    <source>
        <dbReference type="EMBL" id="TGU75087.1"/>
    </source>
</evidence>
<dbReference type="GO" id="GO:0003924">
    <property type="term" value="F:GTPase activity"/>
    <property type="evidence" value="ECO:0007669"/>
    <property type="project" value="UniProtKB-UniRule"/>
</dbReference>
<accession>A0A4S1CMQ0</accession>
<dbReference type="GO" id="GO:0005737">
    <property type="term" value="C:cytoplasm"/>
    <property type="evidence" value="ECO:0007669"/>
    <property type="project" value="UniProtKB-SubCell"/>
</dbReference>
<keyword evidence="2 10" id="KW-0690">Ribosome biogenesis</keyword>
<dbReference type="InterPro" id="IPR030378">
    <property type="entry name" value="G_CP_dom"/>
</dbReference>
<keyword evidence="9 10" id="KW-0342">GTP-binding</keyword>
<keyword evidence="6 10" id="KW-0378">Hydrolase</keyword>
<comment type="cofactor">
    <cofactor evidence="10">
        <name>Zn(2+)</name>
        <dbReference type="ChEBI" id="CHEBI:29105"/>
    </cofactor>
    <text evidence="10">Binds 1 zinc ion per subunit.</text>
</comment>
<evidence type="ECO:0000256" key="5">
    <source>
        <dbReference type="ARBA" id="ARBA00022741"/>
    </source>
</evidence>
<evidence type="ECO:0000256" key="9">
    <source>
        <dbReference type="ARBA" id="ARBA00023134"/>
    </source>
</evidence>
<dbReference type="InterPro" id="IPR010914">
    <property type="entry name" value="RsgA_GTPase_dom"/>
</dbReference>
<reference evidence="13 14" key="1">
    <citation type="submission" date="2019-04" db="EMBL/GenBank/DDBJ databases">
        <title>Geobacter oryzae sp. nov., ferric-reducing bacteria isolated from paddy soil.</title>
        <authorList>
            <person name="Xu Z."/>
            <person name="Masuda Y."/>
            <person name="Itoh H."/>
            <person name="Senoo K."/>
        </authorList>
    </citation>
    <scope>NUCLEOTIDE SEQUENCE [LARGE SCALE GENOMIC DNA]</scope>
    <source>
        <strain evidence="13 14">Red111</strain>
    </source>
</reference>
<dbReference type="RefSeq" id="WP_135869397.1">
    <property type="nucleotide sequence ID" value="NZ_SRSC01000001.1"/>
</dbReference>
<dbReference type="EC" id="3.6.1.-" evidence="10"/>
<feature type="binding site" evidence="10">
    <location>
        <begin position="149"/>
        <end position="152"/>
    </location>
    <ligand>
        <name>GTP</name>
        <dbReference type="ChEBI" id="CHEBI:37565"/>
    </ligand>
</feature>
<comment type="function">
    <text evidence="10">One of several proteins that assist in the late maturation steps of the functional core of the 30S ribosomal subunit. Helps release RbfA from mature subunits. May play a role in the assembly of ribosomal proteins into the subunit. Circularly permuted GTPase that catalyzes slow GTP hydrolysis, GTPase activity is stimulated by the 30S ribosomal subunit.</text>
</comment>
<comment type="caution">
    <text evidence="13">The sequence shown here is derived from an EMBL/GenBank/DDBJ whole genome shotgun (WGS) entry which is preliminary data.</text>
</comment>
<dbReference type="GO" id="GO:0019843">
    <property type="term" value="F:rRNA binding"/>
    <property type="evidence" value="ECO:0007669"/>
    <property type="project" value="UniProtKB-KW"/>
</dbReference>
<dbReference type="Gene3D" id="3.40.50.300">
    <property type="entry name" value="P-loop containing nucleotide triphosphate hydrolases"/>
    <property type="match status" value="1"/>
</dbReference>
<evidence type="ECO:0000259" key="12">
    <source>
        <dbReference type="PROSITE" id="PS51721"/>
    </source>
</evidence>
<evidence type="ECO:0000256" key="6">
    <source>
        <dbReference type="ARBA" id="ARBA00022801"/>
    </source>
</evidence>
<evidence type="ECO:0000256" key="4">
    <source>
        <dbReference type="ARBA" id="ARBA00022730"/>
    </source>
</evidence>
<name>A0A4S1CMQ0_9BACT</name>
<dbReference type="Pfam" id="PF03193">
    <property type="entry name" value="RsgA_GTPase"/>
    <property type="match status" value="1"/>
</dbReference>
<sequence length="351" mass="38238">MESNPMGTAGCLETYDGSPLPDGWSFARVTAVDRSSYMIRSQAGEATAELTGKLSYQVESTVDLPCVGDWVVVQFYDDGASAVIHEVLPRKTFLRRKAPGARAEFQMIAANIDIAFIVQSCLYDFNPRRLDRYLVMAADGGVEPVILLTKADLIPPEELEQKLQAVSAGTGTRVLSMSNLTGAGLDELRLMLSPGKTYCLLGSSGVGKTTLINNLMGREAFDTKTVSGTGEGRHTTTRRQLILLDGGAMLIDTPGMRELGLLGADDGVAGGFADVESFSAACRFADCTHEREPGCAVRAALERGDLSEERYASYFKLKKESDFYGMSYEDKRKKDKAFGRFIKTVKEQLKD</sequence>
<feature type="binding site" evidence="10">
    <location>
        <position position="295"/>
    </location>
    <ligand>
        <name>Zn(2+)</name>
        <dbReference type="ChEBI" id="CHEBI:29105"/>
    </ligand>
</feature>
<dbReference type="NCBIfam" id="TIGR00157">
    <property type="entry name" value="ribosome small subunit-dependent GTPase A"/>
    <property type="match status" value="1"/>
</dbReference>
<evidence type="ECO:0000256" key="8">
    <source>
        <dbReference type="ARBA" id="ARBA00022884"/>
    </source>
</evidence>
<evidence type="ECO:0000256" key="10">
    <source>
        <dbReference type="HAMAP-Rule" id="MF_01820"/>
    </source>
</evidence>
<dbReference type="PANTHER" id="PTHR32120">
    <property type="entry name" value="SMALL RIBOSOMAL SUBUNIT BIOGENESIS GTPASE RSGA"/>
    <property type="match status" value="1"/>
</dbReference>
<keyword evidence="3 10" id="KW-0479">Metal-binding</keyword>
<comment type="subunit">
    <text evidence="10">Monomer. Associates with 30S ribosomal subunit, binds 16S rRNA.</text>
</comment>
<evidence type="ECO:0000313" key="14">
    <source>
        <dbReference type="Proteomes" id="UP000306416"/>
    </source>
</evidence>
<evidence type="ECO:0000256" key="3">
    <source>
        <dbReference type="ARBA" id="ARBA00022723"/>
    </source>
</evidence>
<dbReference type="AlphaFoldDB" id="A0A4S1CMQ0"/>
<dbReference type="PROSITE" id="PS51721">
    <property type="entry name" value="G_CP"/>
    <property type="match status" value="1"/>
</dbReference>
<keyword evidence="7 10" id="KW-0862">Zinc</keyword>
<feature type="binding site" evidence="10">
    <location>
        <begin position="202"/>
        <end position="210"/>
    </location>
    <ligand>
        <name>GTP</name>
        <dbReference type="ChEBI" id="CHEBI:37565"/>
    </ligand>
</feature>
<feature type="domain" description="CP-type G" evidence="12">
    <location>
        <begin position="101"/>
        <end position="259"/>
    </location>
</feature>
<dbReference type="HAMAP" id="MF_01820">
    <property type="entry name" value="GTPase_RsgA"/>
    <property type="match status" value="1"/>
</dbReference>
<keyword evidence="1 10" id="KW-0963">Cytoplasm</keyword>
<keyword evidence="5 10" id="KW-0547">Nucleotide-binding</keyword>
<dbReference type="PROSITE" id="PS50936">
    <property type="entry name" value="ENGC_GTPASE"/>
    <property type="match status" value="1"/>
</dbReference>
<feature type="binding site" evidence="10">
    <location>
        <position position="282"/>
    </location>
    <ligand>
        <name>Zn(2+)</name>
        <dbReference type="ChEBI" id="CHEBI:29105"/>
    </ligand>
</feature>
<dbReference type="Proteomes" id="UP000306416">
    <property type="component" value="Unassembled WGS sequence"/>
</dbReference>
<dbReference type="GO" id="GO:0046872">
    <property type="term" value="F:metal ion binding"/>
    <property type="evidence" value="ECO:0007669"/>
    <property type="project" value="UniProtKB-KW"/>
</dbReference>
<evidence type="ECO:0000256" key="2">
    <source>
        <dbReference type="ARBA" id="ARBA00022517"/>
    </source>
</evidence>
<evidence type="ECO:0000256" key="7">
    <source>
        <dbReference type="ARBA" id="ARBA00022833"/>
    </source>
</evidence>
<protein>
    <recommendedName>
        <fullName evidence="10">Small ribosomal subunit biogenesis GTPase RsgA</fullName>
        <ecNumber evidence="10">3.6.1.-</ecNumber>
    </recommendedName>
</protein>
<dbReference type="CDD" id="cd01854">
    <property type="entry name" value="YjeQ_EngC"/>
    <property type="match status" value="1"/>
</dbReference>
<dbReference type="InterPro" id="IPR004881">
    <property type="entry name" value="Ribosome_biogen_GTPase_RsgA"/>
</dbReference>
<dbReference type="EMBL" id="SRSC01000001">
    <property type="protein sequence ID" value="TGU75087.1"/>
    <property type="molecule type" value="Genomic_DNA"/>
</dbReference>
<evidence type="ECO:0000259" key="11">
    <source>
        <dbReference type="PROSITE" id="PS50936"/>
    </source>
</evidence>
<dbReference type="PANTHER" id="PTHR32120:SF10">
    <property type="entry name" value="SMALL RIBOSOMAL SUBUNIT BIOGENESIS GTPASE RSGA"/>
    <property type="match status" value="1"/>
</dbReference>
<dbReference type="SUPFAM" id="SSF52540">
    <property type="entry name" value="P-loop containing nucleoside triphosphate hydrolases"/>
    <property type="match status" value="1"/>
</dbReference>
<comment type="subcellular location">
    <subcellularLocation>
        <location evidence="10">Cytoplasm</location>
    </subcellularLocation>
</comment>
<keyword evidence="14" id="KW-1185">Reference proteome</keyword>
<dbReference type="Gene3D" id="1.10.40.50">
    <property type="entry name" value="Probable gtpase engc, domain 3"/>
    <property type="match status" value="1"/>
</dbReference>
<proteinExistence type="inferred from homology"/>
<comment type="similarity">
    <text evidence="10">Belongs to the TRAFAC class YlqF/YawG GTPase family. RsgA subfamily.</text>
</comment>
<dbReference type="InterPro" id="IPR027417">
    <property type="entry name" value="P-loop_NTPase"/>
</dbReference>
<feature type="binding site" evidence="10">
    <location>
        <position position="289"/>
    </location>
    <ligand>
        <name>Zn(2+)</name>
        <dbReference type="ChEBI" id="CHEBI:29105"/>
    </ligand>
</feature>
<keyword evidence="4 10" id="KW-0699">rRNA-binding</keyword>
<organism evidence="13 14">
    <name type="scientific">Geomonas terrae</name>
    <dbReference type="NCBI Taxonomy" id="2562681"/>
    <lineage>
        <taxon>Bacteria</taxon>
        <taxon>Pseudomonadati</taxon>
        <taxon>Thermodesulfobacteriota</taxon>
        <taxon>Desulfuromonadia</taxon>
        <taxon>Geobacterales</taxon>
        <taxon>Geobacteraceae</taxon>
        <taxon>Geomonas</taxon>
    </lineage>
</organism>
<feature type="domain" description="EngC GTPase" evidence="11">
    <location>
        <begin position="110"/>
        <end position="257"/>
    </location>
</feature>
<feature type="binding site" evidence="10">
    <location>
        <position position="287"/>
    </location>
    <ligand>
        <name>Zn(2+)</name>
        <dbReference type="ChEBI" id="CHEBI:29105"/>
    </ligand>
</feature>
<gene>
    <name evidence="10 13" type="primary">rsgA</name>
    <name evidence="13" type="ORF">E4633_06430</name>
</gene>
<dbReference type="GO" id="GO:0005525">
    <property type="term" value="F:GTP binding"/>
    <property type="evidence" value="ECO:0007669"/>
    <property type="project" value="UniProtKB-UniRule"/>
</dbReference>
<dbReference type="GO" id="GO:0042274">
    <property type="term" value="P:ribosomal small subunit biogenesis"/>
    <property type="evidence" value="ECO:0007669"/>
    <property type="project" value="UniProtKB-UniRule"/>
</dbReference>